<dbReference type="HOGENOM" id="CLU_046006_9_1_9"/>
<sequence length="155" mass="17630">MIEESMQLQGIHHLKFTVSDLENSQSFYERAIGARRITAYDHRHSDGSLYAIILEIPGLGTLLELRLNPSRAKKDCGLDPITIAVKDRTALESWIEHFDTVDIEHSSILTALISWLVVFEDPDGRRLRLCTLETHSPEILSDETSSWLIETLTDK</sequence>
<dbReference type="SUPFAM" id="SSF54593">
    <property type="entry name" value="Glyoxalase/Bleomycin resistance protein/Dihydroxybiphenyl dioxygenase"/>
    <property type="match status" value="1"/>
</dbReference>
<dbReference type="STRING" id="86416.Clopa_4860"/>
<keyword evidence="3" id="KW-1185">Reference proteome</keyword>
<dbReference type="KEGG" id="cpas:Clopa_4860"/>
<dbReference type="GO" id="GO:0016829">
    <property type="term" value="F:lyase activity"/>
    <property type="evidence" value="ECO:0007669"/>
    <property type="project" value="UniProtKB-KW"/>
</dbReference>
<dbReference type="InterPro" id="IPR029068">
    <property type="entry name" value="Glyas_Bleomycin-R_OHBP_Dase"/>
</dbReference>
<dbReference type="InterPro" id="IPR004360">
    <property type="entry name" value="Glyas_Fos-R_dOase_dom"/>
</dbReference>
<dbReference type="PATRIC" id="fig|86416.3.peg.4849"/>
<dbReference type="Pfam" id="PF00903">
    <property type="entry name" value="Glyoxalase"/>
    <property type="match status" value="1"/>
</dbReference>
<protein>
    <submittedName>
        <fullName evidence="2">Lactoylglutathione lyase-like lyase</fullName>
    </submittedName>
</protein>
<dbReference type="AlphaFoldDB" id="R4K8Q1"/>
<keyword evidence="2" id="KW-0456">Lyase</keyword>
<feature type="domain" description="Glyoxalase/fosfomycin resistance/dioxygenase" evidence="1">
    <location>
        <begin position="10"/>
        <end position="127"/>
    </location>
</feature>
<evidence type="ECO:0000259" key="1">
    <source>
        <dbReference type="Pfam" id="PF00903"/>
    </source>
</evidence>
<organism evidence="2 3">
    <name type="scientific">Clostridium pasteurianum BC1</name>
    <dbReference type="NCBI Taxonomy" id="86416"/>
    <lineage>
        <taxon>Bacteria</taxon>
        <taxon>Bacillati</taxon>
        <taxon>Bacillota</taxon>
        <taxon>Clostridia</taxon>
        <taxon>Eubacteriales</taxon>
        <taxon>Clostridiaceae</taxon>
        <taxon>Clostridium</taxon>
    </lineage>
</organism>
<dbReference type="Gene3D" id="3.10.180.10">
    <property type="entry name" value="2,3-Dihydroxybiphenyl 1,2-Dioxygenase, domain 1"/>
    <property type="match status" value="1"/>
</dbReference>
<name>R4K8Q1_CLOPA</name>
<evidence type="ECO:0000313" key="2">
    <source>
        <dbReference type="EMBL" id="AGK99537.1"/>
    </source>
</evidence>
<reference evidence="2 3" key="1">
    <citation type="submission" date="2012-01" db="EMBL/GenBank/DDBJ databases">
        <title>Complete sequence of chromosome of Clostridium pasteurianum BC1.</title>
        <authorList>
            <consortium name="US DOE Joint Genome Institute"/>
            <person name="Lucas S."/>
            <person name="Han J."/>
            <person name="Lapidus A."/>
            <person name="Cheng J.-F."/>
            <person name="Goodwin L."/>
            <person name="Pitluck S."/>
            <person name="Peters L."/>
            <person name="Mikhailova N."/>
            <person name="Teshima H."/>
            <person name="Detter J.C."/>
            <person name="Han C."/>
            <person name="Tapia R."/>
            <person name="Land M."/>
            <person name="Hauser L."/>
            <person name="Kyrpides N."/>
            <person name="Ivanova N."/>
            <person name="Pagani I."/>
            <person name="Dunn J."/>
            <person name="Taghavi S."/>
            <person name="Francis A."/>
            <person name="van der Lelie D."/>
            <person name="Woyke T."/>
        </authorList>
    </citation>
    <scope>NUCLEOTIDE SEQUENCE [LARGE SCALE GENOMIC DNA]</scope>
    <source>
        <strain evidence="2 3">BC1</strain>
    </source>
</reference>
<dbReference type="eggNOG" id="COG0346">
    <property type="taxonomic scope" value="Bacteria"/>
</dbReference>
<dbReference type="OrthoDB" id="9788468at2"/>
<dbReference type="Proteomes" id="UP000013523">
    <property type="component" value="Chromosome"/>
</dbReference>
<dbReference type="EMBL" id="CP003261">
    <property type="protein sequence ID" value="AGK99537.1"/>
    <property type="molecule type" value="Genomic_DNA"/>
</dbReference>
<gene>
    <name evidence="2" type="ORF">Clopa_4860</name>
</gene>
<evidence type="ECO:0000313" key="3">
    <source>
        <dbReference type="Proteomes" id="UP000013523"/>
    </source>
</evidence>
<accession>R4K8Q1</accession>
<proteinExistence type="predicted"/>